<dbReference type="GO" id="GO:0009401">
    <property type="term" value="P:phosphoenolpyruvate-dependent sugar phosphotransferase system"/>
    <property type="evidence" value="ECO:0007669"/>
    <property type="project" value="UniProtKB-KW"/>
</dbReference>
<comment type="caution">
    <text evidence="8">The sequence shown here is derived from an EMBL/GenBank/DDBJ whole genome shotgun (WGS) entry which is preliminary data.</text>
</comment>
<dbReference type="Pfam" id="PF00358">
    <property type="entry name" value="PTS_EIIA_1"/>
    <property type="match status" value="1"/>
</dbReference>
<keyword evidence="6" id="KW-0418">Kinase</keyword>
<evidence type="ECO:0000256" key="4">
    <source>
        <dbReference type="ARBA" id="ARBA00022679"/>
    </source>
</evidence>
<keyword evidence="5" id="KW-0598">Phosphotransferase system</keyword>
<dbReference type="Proteomes" id="UP000179524">
    <property type="component" value="Unassembled WGS sequence"/>
</dbReference>
<proteinExistence type="predicted"/>
<dbReference type="OrthoDB" id="92465at2"/>
<evidence type="ECO:0000256" key="1">
    <source>
        <dbReference type="ARBA" id="ARBA00004496"/>
    </source>
</evidence>
<dbReference type="InterPro" id="IPR001127">
    <property type="entry name" value="PTS_EIIA_1_perm"/>
</dbReference>
<keyword evidence="2" id="KW-0813">Transport</keyword>
<keyword evidence="9" id="KW-1185">Reference proteome</keyword>
<evidence type="ECO:0000313" key="9">
    <source>
        <dbReference type="Proteomes" id="UP000179524"/>
    </source>
</evidence>
<dbReference type="PANTHER" id="PTHR45008">
    <property type="entry name" value="PTS SYSTEM GLUCOSE-SPECIFIC EIIA COMPONENT"/>
    <property type="match status" value="1"/>
</dbReference>
<comment type="subcellular location">
    <subcellularLocation>
        <location evidence="1">Cytoplasm</location>
    </subcellularLocation>
</comment>
<keyword evidence="4" id="KW-0808">Transferase</keyword>
<dbReference type="RefSeq" id="WP_071310932.1">
    <property type="nucleotide sequence ID" value="NZ_MLQR01000049.1"/>
</dbReference>
<dbReference type="InterPro" id="IPR050890">
    <property type="entry name" value="PTS_EIIA_component"/>
</dbReference>
<dbReference type="FunFam" id="2.70.70.10:FF:000001">
    <property type="entry name" value="PTS system glucose-specific IIA component"/>
    <property type="match status" value="1"/>
</dbReference>
<dbReference type="PROSITE" id="PS00371">
    <property type="entry name" value="PTS_EIIA_TYPE_1_HIS"/>
    <property type="match status" value="1"/>
</dbReference>
<protein>
    <submittedName>
        <fullName evidence="8">PTS glucose transporter subunit IIA</fullName>
    </submittedName>
</protein>
<gene>
    <name evidence="8" type="ORF">BKP37_17600</name>
</gene>
<accession>A0A1S2LED5</accession>
<dbReference type="PANTHER" id="PTHR45008:SF1">
    <property type="entry name" value="PTS SYSTEM GLUCOSE-SPECIFIC EIIA COMPONENT"/>
    <property type="match status" value="1"/>
</dbReference>
<evidence type="ECO:0000256" key="2">
    <source>
        <dbReference type="ARBA" id="ARBA00022448"/>
    </source>
</evidence>
<evidence type="ECO:0000256" key="6">
    <source>
        <dbReference type="ARBA" id="ARBA00022777"/>
    </source>
</evidence>
<dbReference type="SUPFAM" id="SSF51261">
    <property type="entry name" value="Duplicated hybrid motif"/>
    <property type="match status" value="1"/>
</dbReference>
<evidence type="ECO:0000256" key="5">
    <source>
        <dbReference type="ARBA" id="ARBA00022683"/>
    </source>
</evidence>
<feature type="domain" description="PTS EIIA type-1" evidence="7">
    <location>
        <begin position="37"/>
        <end position="141"/>
    </location>
</feature>
<evidence type="ECO:0000259" key="7">
    <source>
        <dbReference type="PROSITE" id="PS51093"/>
    </source>
</evidence>
<dbReference type="GO" id="GO:0005737">
    <property type="term" value="C:cytoplasm"/>
    <property type="evidence" value="ECO:0007669"/>
    <property type="project" value="UniProtKB-SubCell"/>
</dbReference>
<organism evidence="8 9">
    <name type="scientific">Anaerobacillus alkalilacustris</name>
    <dbReference type="NCBI Taxonomy" id="393763"/>
    <lineage>
        <taxon>Bacteria</taxon>
        <taxon>Bacillati</taxon>
        <taxon>Bacillota</taxon>
        <taxon>Bacilli</taxon>
        <taxon>Bacillales</taxon>
        <taxon>Bacillaceae</taxon>
        <taxon>Anaerobacillus</taxon>
    </lineage>
</organism>
<evidence type="ECO:0000313" key="8">
    <source>
        <dbReference type="EMBL" id="OIJ10751.1"/>
    </source>
</evidence>
<evidence type="ECO:0000256" key="3">
    <source>
        <dbReference type="ARBA" id="ARBA00022597"/>
    </source>
</evidence>
<dbReference type="EMBL" id="MLQR01000049">
    <property type="protein sequence ID" value="OIJ10751.1"/>
    <property type="molecule type" value="Genomic_DNA"/>
</dbReference>
<name>A0A1S2LED5_9BACI</name>
<dbReference type="Gene3D" id="2.70.70.10">
    <property type="entry name" value="Glucose Permease (Domain IIA)"/>
    <property type="match status" value="1"/>
</dbReference>
<sequence length="169" mass="18310">MLKKLFGLGKSKEVKIESEKIFAPLTGNLLSIDQVPDPVFSQKMMGDGIAIEPTEGLVVSPVEGEIVQVFPTKHAIGIKSLGGMEILIHIGLETVSMNGEGFTTYIKEGDKVKVGDRLVEFSLELVKEKASSIITPMVITNGEIVNEIRKENTTTVTAGKTEVIEVKLN</sequence>
<reference evidence="8 9" key="1">
    <citation type="submission" date="2016-10" db="EMBL/GenBank/DDBJ databases">
        <title>Draft genome sequences of four alkaliphilic bacteria belonging to the Anaerobacillus genus.</title>
        <authorList>
            <person name="Bassil N.M."/>
            <person name="Lloyd J.R."/>
        </authorList>
    </citation>
    <scope>NUCLEOTIDE SEQUENCE [LARGE SCALE GENOMIC DNA]</scope>
    <source>
        <strain evidence="8 9">DSM 18345</strain>
    </source>
</reference>
<dbReference type="InterPro" id="IPR011055">
    <property type="entry name" value="Dup_hybrid_motif"/>
</dbReference>
<dbReference type="NCBIfam" id="TIGR00830">
    <property type="entry name" value="PTBA"/>
    <property type="match status" value="1"/>
</dbReference>
<keyword evidence="3 8" id="KW-0762">Sugar transport</keyword>
<dbReference type="GO" id="GO:0016301">
    <property type="term" value="F:kinase activity"/>
    <property type="evidence" value="ECO:0007669"/>
    <property type="project" value="UniProtKB-KW"/>
</dbReference>
<dbReference type="AlphaFoldDB" id="A0A1S2LED5"/>
<dbReference type="PROSITE" id="PS51093">
    <property type="entry name" value="PTS_EIIA_TYPE_1"/>
    <property type="match status" value="1"/>
</dbReference>